<evidence type="ECO:0000256" key="2">
    <source>
        <dbReference type="ARBA" id="ARBA00004401"/>
    </source>
</evidence>
<dbReference type="InterPro" id="IPR019533">
    <property type="entry name" value="Peptidase_S26"/>
</dbReference>
<name>C7NGY0_KYTSD</name>
<dbReference type="eggNOG" id="COG0681">
    <property type="taxonomic scope" value="Bacteria"/>
</dbReference>
<feature type="domain" description="Peptidase S26" evidence="8">
    <location>
        <begin position="9"/>
        <end position="173"/>
    </location>
</feature>
<dbReference type="SUPFAM" id="SSF51306">
    <property type="entry name" value="LexA/Signal peptidase"/>
    <property type="match status" value="1"/>
</dbReference>
<dbReference type="Pfam" id="PF10502">
    <property type="entry name" value="Peptidase_S26"/>
    <property type="match status" value="1"/>
</dbReference>
<evidence type="ECO:0000313" key="9">
    <source>
        <dbReference type="EMBL" id="ACV06150.1"/>
    </source>
</evidence>
<dbReference type="InterPro" id="IPR036286">
    <property type="entry name" value="LexA/Signal_pep-like_sf"/>
</dbReference>
<dbReference type="STRING" id="478801.Ksed_11100"/>
<evidence type="ECO:0000259" key="8">
    <source>
        <dbReference type="Pfam" id="PF10502"/>
    </source>
</evidence>
<feature type="active site" evidence="6">
    <location>
        <position position="90"/>
    </location>
</feature>
<dbReference type="AlphaFoldDB" id="C7NGY0"/>
<dbReference type="NCBIfam" id="TIGR02227">
    <property type="entry name" value="sigpep_I_bact"/>
    <property type="match status" value="1"/>
</dbReference>
<dbReference type="PROSITE" id="PS00761">
    <property type="entry name" value="SPASE_I_3"/>
    <property type="match status" value="1"/>
</dbReference>
<dbReference type="GO" id="GO:0006465">
    <property type="term" value="P:signal peptide processing"/>
    <property type="evidence" value="ECO:0007669"/>
    <property type="project" value="InterPro"/>
</dbReference>
<comment type="subcellular location">
    <subcellularLocation>
        <location evidence="2">Cell membrane</location>
        <topology evidence="2">Single-pass type II membrane protein</topology>
    </subcellularLocation>
    <subcellularLocation>
        <location evidence="7">Membrane</location>
        <topology evidence="7">Single-pass type II membrane protein</topology>
    </subcellularLocation>
</comment>
<dbReference type="GO" id="GO:0004252">
    <property type="term" value="F:serine-type endopeptidase activity"/>
    <property type="evidence" value="ECO:0007669"/>
    <property type="project" value="InterPro"/>
</dbReference>
<dbReference type="PANTHER" id="PTHR43390">
    <property type="entry name" value="SIGNAL PEPTIDASE I"/>
    <property type="match status" value="1"/>
</dbReference>
<evidence type="ECO:0000256" key="6">
    <source>
        <dbReference type="PIRSR" id="PIRSR600223-1"/>
    </source>
</evidence>
<dbReference type="InterPro" id="IPR019758">
    <property type="entry name" value="Pept_S26A_signal_pept_1_CS"/>
</dbReference>
<evidence type="ECO:0000313" key="10">
    <source>
        <dbReference type="Proteomes" id="UP000006666"/>
    </source>
</evidence>
<sequence length="176" mass="18190">MRSLRRIGWILVACAAVLAIALAATVRTYRVHGPSMEPTHAEGDLVVATLVGGLAGPTEGAVEVGDVVVVDATAAWGDTGPEGQTVRVVKRVVAGPGDHIDCCTDGAMTRNGVPVPAHGPGGEGLDQRFEEALGEDEWWVVGDNAAESNDSRTHLAAPGGGVVRSDEVVARVRWAP</sequence>
<dbReference type="PRINTS" id="PR00727">
    <property type="entry name" value="LEADERPTASE"/>
</dbReference>
<protein>
    <recommendedName>
        <fullName evidence="4 7">Signal peptidase I</fullName>
        <ecNumber evidence="4 7">3.4.21.89</ecNumber>
    </recommendedName>
</protein>
<organism evidence="9 10">
    <name type="scientific">Kytococcus sedentarius (strain ATCC 14392 / DSM 20547 / JCM 11482 / CCUG 33030 / NBRC 15357 / NCTC 11040 / CCM 314 / 541)</name>
    <name type="common">Micrococcus sedentarius</name>
    <dbReference type="NCBI Taxonomy" id="478801"/>
    <lineage>
        <taxon>Bacteria</taxon>
        <taxon>Bacillati</taxon>
        <taxon>Actinomycetota</taxon>
        <taxon>Actinomycetes</taxon>
        <taxon>Micrococcales</taxon>
        <taxon>Kytococcaceae</taxon>
        <taxon>Kytococcus</taxon>
    </lineage>
</organism>
<dbReference type="EMBL" id="CP001686">
    <property type="protein sequence ID" value="ACV06150.1"/>
    <property type="molecule type" value="Genomic_DNA"/>
</dbReference>
<dbReference type="KEGG" id="kse:Ksed_11100"/>
<evidence type="ECO:0000256" key="4">
    <source>
        <dbReference type="ARBA" id="ARBA00013208"/>
    </source>
</evidence>
<comment type="similarity">
    <text evidence="3 7">Belongs to the peptidase S26 family.</text>
</comment>
<gene>
    <name evidence="9" type="ordered locus">Ksed_11100</name>
</gene>
<dbReference type="Gene3D" id="2.10.109.10">
    <property type="entry name" value="Umud Fragment, subunit A"/>
    <property type="match status" value="1"/>
</dbReference>
<dbReference type="GO" id="GO:0005886">
    <property type="term" value="C:plasma membrane"/>
    <property type="evidence" value="ECO:0007669"/>
    <property type="project" value="UniProtKB-SubCell"/>
</dbReference>
<dbReference type="PANTHER" id="PTHR43390:SF1">
    <property type="entry name" value="CHLOROPLAST PROCESSING PEPTIDASE"/>
    <property type="match status" value="1"/>
</dbReference>
<keyword evidence="5 7" id="KW-0378">Hydrolase</keyword>
<evidence type="ECO:0000256" key="3">
    <source>
        <dbReference type="ARBA" id="ARBA00009370"/>
    </source>
</evidence>
<evidence type="ECO:0000256" key="1">
    <source>
        <dbReference type="ARBA" id="ARBA00000677"/>
    </source>
</evidence>
<dbReference type="CDD" id="cd06530">
    <property type="entry name" value="S26_SPase_I"/>
    <property type="match status" value="1"/>
</dbReference>
<dbReference type="EC" id="3.4.21.89" evidence="4 7"/>
<accession>C7NGY0</accession>
<dbReference type="GO" id="GO:0009003">
    <property type="term" value="F:signal peptidase activity"/>
    <property type="evidence" value="ECO:0007669"/>
    <property type="project" value="UniProtKB-EC"/>
</dbReference>
<proteinExistence type="inferred from homology"/>
<comment type="catalytic activity">
    <reaction evidence="1 7">
        <text>Cleavage of hydrophobic, N-terminal signal or leader sequences from secreted and periplasmic proteins.</text>
        <dbReference type="EC" id="3.4.21.89"/>
    </reaction>
</comment>
<evidence type="ECO:0000256" key="7">
    <source>
        <dbReference type="RuleBase" id="RU362042"/>
    </source>
</evidence>
<reference evidence="9 10" key="1">
    <citation type="journal article" date="2009" name="Stand. Genomic Sci.">
        <title>Complete genome sequence of Kytococcus sedentarius type strain (541).</title>
        <authorList>
            <person name="Sims D."/>
            <person name="Brettin T."/>
            <person name="Detter J.C."/>
            <person name="Han C."/>
            <person name="Lapidus A."/>
            <person name="Copeland A."/>
            <person name="Glavina Del Rio T."/>
            <person name="Nolan M."/>
            <person name="Chen F."/>
            <person name="Lucas S."/>
            <person name="Tice H."/>
            <person name="Cheng J.F."/>
            <person name="Bruce D."/>
            <person name="Goodwin L."/>
            <person name="Pitluck S."/>
            <person name="Ovchinnikova G."/>
            <person name="Pati A."/>
            <person name="Ivanova N."/>
            <person name="Mavrommatis K."/>
            <person name="Chen A."/>
            <person name="Palaniappan K."/>
            <person name="D'haeseleer P."/>
            <person name="Chain P."/>
            <person name="Bristow J."/>
            <person name="Eisen J.A."/>
            <person name="Markowitz V."/>
            <person name="Hugenholtz P."/>
            <person name="Schneider S."/>
            <person name="Goker M."/>
            <person name="Pukall R."/>
            <person name="Kyrpides N.C."/>
            <person name="Klenk H.P."/>
        </authorList>
    </citation>
    <scope>NUCLEOTIDE SEQUENCE [LARGE SCALE GENOMIC DNA]</scope>
    <source>
        <strain evidence="10">ATCC 14392 / DSM 20547 / JCM 11482 / CCUG 33030 / NBRC 15357 / NCTC 11040 / CCM 314 / 541</strain>
    </source>
</reference>
<evidence type="ECO:0000256" key="5">
    <source>
        <dbReference type="ARBA" id="ARBA00022801"/>
    </source>
</evidence>
<dbReference type="Proteomes" id="UP000006666">
    <property type="component" value="Chromosome"/>
</dbReference>
<dbReference type="InterPro" id="IPR000223">
    <property type="entry name" value="Pept_S26A_signal_pept_1"/>
</dbReference>
<keyword evidence="10" id="KW-1185">Reference proteome</keyword>
<feature type="active site" evidence="6">
    <location>
        <position position="35"/>
    </location>
</feature>
<dbReference type="MEROPS" id="S26.026"/>
<dbReference type="HOGENOM" id="CLU_1266378_0_0_11"/>
<keyword evidence="7" id="KW-0645">Protease</keyword>